<dbReference type="EMBL" id="CAUYUE010000002">
    <property type="protein sequence ID" value="CAK0747484.1"/>
    <property type="molecule type" value="Genomic_DNA"/>
</dbReference>
<comment type="caution">
    <text evidence="1">The sequence shown here is derived from an EMBL/GenBank/DDBJ whole genome shotgun (WGS) entry which is preliminary data.</text>
</comment>
<dbReference type="InterPro" id="IPR043750">
    <property type="entry name" value="DUF5695"/>
</dbReference>
<dbReference type="Proteomes" id="UP001314263">
    <property type="component" value="Unassembled WGS sequence"/>
</dbReference>
<evidence type="ECO:0000313" key="2">
    <source>
        <dbReference type="Proteomes" id="UP001314263"/>
    </source>
</evidence>
<dbReference type="AlphaFoldDB" id="A0AAV1HUK2"/>
<evidence type="ECO:0000313" key="1">
    <source>
        <dbReference type="EMBL" id="CAK0747484.1"/>
    </source>
</evidence>
<name>A0AAV1HUK2_9CHLO</name>
<proteinExistence type="predicted"/>
<sequence length="1072" mass="116397">MGPERLRESCEHVLFPDMHITFRSSTGTISGLWTDTDTSFSYVPRDGAFGANRSLPGYLALGDIAMRLRPATPQRSTLPPFLNLREYPSYTELSTAQGEDAKALPLQPGDILAQDITSQLGLPNNTLLQLTRRYGQAPGAAGGLLVTYTLANQDPFNALDIGSLSIPLVFQGRWDGLTLDQMADELTFTDFHLGLQHGWTSATRATGGGPVLLMVPEHGASFEAWQSRREDAAGAGPLWTSAIMLHSRAHREVDWAAGGEPWNTPTAHRLEPLTNYTFGFRLFTAPSIRKRDAWLGKVGKVVAQGVPGFTLAVNDEALLLVSLPGSSSDSGIKEIAVTPKDVLSIGAPEAAGPARLKVPLKGQALGRACLKVTFTDGSQLAVHYFVVPELRQHVATFGDFQARRAYLGPEEGPDPFGRAHSIMPWDREEQRHVLQDPRPFVVGLSDEAGAGASVGLAAKARHAPTALEVTRVDEYIQNTLWGVQQDIPFPISLQDHATMGVRASLFWVPTPGTSEEPMPGYSYDPAAFAGWIWNRTRATGSQGRAYNYPHQASIYHSMYRILKENDQLTGRQPALWYLEQAASTIKGMWQVARWYCQQGLMLGTVFREVLEDLQRERLHELAKDIQDIMHNRTAVGVVYRSSAPCPYPEGPCDCANVTASTSVHTCQPWAAQRFPFGSEFAFDTTGQEEVYVWARYFGLHDLADRTVQAILAFVPSVPNWAYNGAALGIGDFSNNAKLTPYGGWERPLQHYRAGLNAIPLLEEYRRRPTPDNALLLQTAMGAVMGQLTSIDELGQASMGFHGDPALMQHDPYSGDYGIGFWGLSHNMGAYLVQGHLGQEWLCFLCKADVQHNTDCTPGSGVGLGSIGGIGNSAAAWGAHACVEGARITMRPTDAYCRRVYLQPWGLYLISEGGTFESLHIDASAGLIKVTFEASAGQFRSHNWLRVEQPSVLGSHQSFHVCVRPASAEPHREASSHGSKEGEVCVLKGPVTSHAAGASLGSRPVVFPAEDILQSDEGPGSCVRDAQCSICREHGRTFRLGSAASRGATNSCTSLVLALRKAGDAGLSSIVAI</sequence>
<keyword evidence="2" id="KW-1185">Reference proteome</keyword>
<organism evidence="1 2">
    <name type="scientific">Coccomyxa viridis</name>
    <dbReference type="NCBI Taxonomy" id="1274662"/>
    <lineage>
        <taxon>Eukaryota</taxon>
        <taxon>Viridiplantae</taxon>
        <taxon>Chlorophyta</taxon>
        <taxon>core chlorophytes</taxon>
        <taxon>Trebouxiophyceae</taxon>
        <taxon>Trebouxiophyceae incertae sedis</taxon>
        <taxon>Coccomyxaceae</taxon>
        <taxon>Coccomyxa</taxon>
    </lineage>
</organism>
<gene>
    <name evidence="1" type="ORF">CVIRNUC_001768</name>
</gene>
<accession>A0AAV1HUK2</accession>
<protein>
    <submittedName>
        <fullName evidence="1">Uncharacterized protein</fullName>
    </submittedName>
</protein>
<dbReference type="Pfam" id="PF18951">
    <property type="entry name" value="DUF5695"/>
    <property type="match status" value="2"/>
</dbReference>
<reference evidence="1 2" key="1">
    <citation type="submission" date="2023-10" db="EMBL/GenBank/DDBJ databases">
        <authorList>
            <person name="Maclean D."/>
            <person name="Macfadyen A."/>
        </authorList>
    </citation>
    <scope>NUCLEOTIDE SEQUENCE [LARGE SCALE GENOMIC DNA]</scope>
</reference>